<protein>
    <submittedName>
        <fullName evidence="1">Uncharacterized protein</fullName>
    </submittedName>
</protein>
<organism evidence="1">
    <name type="scientific">Anguilla anguilla</name>
    <name type="common">European freshwater eel</name>
    <name type="synonym">Muraena anguilla</name>
    <dbReference type="NCBI Taxonomy" id="7936"/>
    <lineage>
        <taxon>Eukaryota</taxon>
        <taxon>Metazoa</taxon>
        <taxon>Chordata</taxon>
        <taxon>Craniata</taxon>
        <taxon>Vertebrata</taxon>
        <taxon>Euteleostomi</taxon>
        <taxon>Actinopterygii</taxon>
        <taxon>Neopterygii</taxon>
        <taxon>Teleostei</taxon>
        <taxon>Anguilliformes</taxon>
        <taxon>Anguillidae</taxon>
        <taxon>Anguilla</taxon>
    </lineage>
</organism>
<dbReference type="AlphaFoldDB" id="A0A0E9SGL2"/>
<evidence type="ECO:0000313" key="1">
    <source>
        <dbReference type="EMBL" id="JAH40524.1"/>
    </source>
</evidence>
<accession>A0A0E9SGL2</accession>
<sequence length="21" mass="2491">MCSLHKEAISERLASFSRRRL</sequence>
<dbReference type="EMBL" id="GBXM01068053">
    <property type="protein sequence ID" value="JAH40524.1"/>
    <property type="molecule type" value="Transcribed_RNA"/>
</dbReference>
<reference evidence="1" key="2">
    <citation type="journal article" date="2015" name="Fish Shellfish Immunol.">
        <title>Early steps in the European eel (Anguilla anguilla)-Vibrio vulnificus interaction in the gills: Role of the RtxA13 toxin.</title>
        <authorList>
            <person name="Callol A."/>
            <person name="Pajuelo D."/>
            <person name="Ebbesson L."/>
            <person name="Teles M."/>
            <person name="MacKenzie S."/>
            <person name="Amaro C."/>
        </authorList>
    </citation>
    <scope>NUCLEOTIDE SEQUENCE</scope>
</reference>
<proteinExistence type="predicted"/>
<reference evidence="1" key="1">
    <citation type="submission" date="2014-11" db="EMBL/GenBank/DDBJ databases">
        <authorList>
            <person name="Amaro Gonzalez C."/>
        </authorList>
    </citation>
    <scope>NUCLEOTIDE SEQUENCE</scope>
</reference>
<name>A0A0E9SGL2_ANGAN</name>